<dbReference type="STRING" id="1247936.BN2475_700084"/>
<protein>
    <submittedName>
        <fullName evidence="1">Uncharacterized protein</fullName>
    </submittedName>
</protein>
<dbReference type="Proteomes" id="UP000187012">
    <property type="component" value="Unassembled WGS sequence"/>
</dbReference>
<dbReference type="AlphaFoldDB" id="A0A1N7SHV9"/>
<sequence>MDATHDYAALAGYTAGTNFCVQSGGTLASVFHMRASANLSNRRGPTGECGDKLFAPAAQ</sequence>
<dbReference type="EMBL" id="CYGX02000070">
    <property type="protein sequence ID" value="SIT46973.1"/>
    <property type="molecule type" value="Genomic_DNA"/>
</dbReference>
<name>A0A1N7SHV9_9BURK</name>
<proteinExistence type="predicted"/>
<organism evidence="1 2">
    <name type="scientific">Paraburkholderia ribeironis</name>
    <dbReference type="NCBI Taxonomy" id="1247936"/>
    <lineage>
        <taxon>Bacteria</taxon>
        <taxon>Pseudomonadati</taxon>
        <taxon>Pseudomonadota</taxon>
        <taxon>Betaproteobacteria</taxon>
        <taxon>Burkholderiales</taxon>
        <taxon>Burkholderiaceae</taxon>
        <taxon>Paraburkholderia</taxon>
    </lineage>
</organism>
<reference evidence="1 2" key="1">
    <citation type="submission" date="2016-12" db="EMBL/GenBank/DDBJ databases">
        <authorList>
            <person name="Song W.-J."/>
            <person name="Kurnit D.M."/>
        </authorList>
    </citation>
    <scope>NUCLEOTIDE SEQUENCE [LARGE SCALE GENOMIC DNA]</scope>
    <source>
        <strain evidence="1 2">STM7296</strain>
    </source>
</reference>
<keyword evidence="2" id="KW-1185">Reference proteome</keyword>
<evidence type="ECO:0000313" key="1">
    <source>
        <dbReference type="EMBL" id="SIT46973.1"/>
    </source>
</evidence>
<gene>
    <name evidence="1" type="ORF">BN2475_700084</name>
</gene>
<evidence type="ECO:0000313" key="2">
    <source>
        <dbReference type="Proteomes" id="UP000187012"/>
    </source>
</evidence>
<accession>A0A1N7SHV9</accession>